<dbReference type="EMBL" id="MPRL01000040">
    <property type="protein sequence ID" value="OOZ39836.1"/>
    <property type="molecule type" value="Genomic_DNA"/>
</dbReference>
<evidence type="ECO:0000313" key="1">
    <source>
        <dbReference type="EMBL" id="OOZ39836.1"/>
    </source>
</evidence>
<proteinExistence type="predicted"/>
<keyword evidence="2" id="KW-1185">Reference proteome</keyword>
<organism evidence="1 2">
    <name type="scientific">Solemya pervernicosa gill symbiont</name>
    <dbReference type="NCBI Taxonomy" id="642797"/>
    <lineage>
        <taxon>Bacteria</taxon>
        <taxon>Pseudomonadati</taxon>
        <taxon>Pseudomonadota</taxon>
        <taxon>Gammaproteobacteria</taxon>
        <taxon>sulfur-oxidizing symbionts</taxon>
    </lineage>
</organism>
<dbReference type="OrthoDB" id="6199221at2"/>
<accession>A0A1T2L4H8</accession>
<dbReference type="RefSeq" id="WP_078483931.1">
    <property type="nucleotide sequence ID" value="NZ_MPRL01000040.1"/>
</dbReference>
<dbReference type="AlphaFoldDB" id="A0A1T2L4H8"/>
<gene>
    <name evidence="1" type="ORF">BOW53_09940</name>
</gene>
<reference evidence="1 2" key="1">
    <citation type="submission" date="2016-11" db="EMBL/GenBank/DDBJ databases">
        <title>Mixed transmission modes and dynamic genome evolution in an obligate animal-bacterial symbiosis.</title>
        <authorList>
            <person name="Russell S.L."/>
            <person name="Corbett-Detig R.B."/>
            <person name="Cavanaugh C.M."/>
        </authorList>
    </citation>
    <scope>NUCLEOTIDE SEQUENCE [LARGE SCALE GENOMIC DNA]</scope>
    <source>
        <strain evidence="1">Sveles-Q1</strain>
    </source>
</reference>
<comment type="caution">
    <text evidence="1">The sequence shown here is derived from an EMBL/GenBank/DDBJ whole genome shotgun (WGS) entry which is preliminary data.</text>
</comment>
<dbReference type="Proteomes" id="UP000191110">
    <property type="component" value="Unassembled WGS sequence"/>
</dbReference>
<protein>
    <submittedName>
        <fullName evidence="1">Uncharacterized protein</fullName>
    </submittedName>
</protein>
<evidence type="ECO:0000313" key="2">
    <source>
        <dbReference type="Proteomes" id="UP000191110"/>
    </source>
</evidence>
<sequence length="91" mass="10368">MSKPSEEELKQALEEAIRMVEAREDPKFIAKALLNLNYRIGYLEKVKDAAERYVRFGLSEQEHSMLLKALDEFKHAEALSVGEEASEDIGL</sequence>
<name>A0A1T2L4H8_9GAMM</name>